<organism evidence="5 6">
    <name type="scientific">Candidatus Methylospira mobilis</name>
    <dbReference type="NCBI Taxonomy" id="1808979"/>
    <lineage>
        <taxon>Bacteria</taxon>
        <taxon>Pseudomonadati</taxon>
        <taxon>Pseudomonadota</taxon>
        <taxon>Gammaproteobacteria</taxon>
        <taxon>Methylococcales</taxon>
        <taxon>Methylococcaceae</taxon>
        <taxon>Candidatus Methylospira</taxon>
    </lineage>
</organism>
<dbReference type="GO" id="GO:0006096">
    <property type="term" value="P:glycolytic process"/>
    <property type="evidence" value="ECO:0007669"/>
    <property type="project" value="UniProtKB-UniRule"/>
</dbReference>
<dbReference type="Gene3D" id="3.40.367.20">
    <property type="match status" value="1"/>
</dbReference>
<dbReference type="Gene3D" id="3.30.420.40">
    <property type="match status" value="1"/>
</dbReference>
<dbReference type="NCBIfam" id="TIGR00749">
    <property type="entry name" value="glk"/>
    <property type="match status" value="1"/>
</dbReference>
<proteinExistence type="inferred from homology"/>
<comment type="subcellular location">
    <subcellularLocation>
        <location evidence="3">Cytoplasm</location>
    </subcellularLocation>
</comment>
<evidence type="ECO:0000256" key="3">
    <source>
        <dbReference type="HAMAP-Rule" id="MF_00524"/>
    </source>
</evidence>
<reference evidence="5 6" key="1">
    <citation type="submission" date="2019-09" db="EMBL/GenBank/DDBJ databases">
        <title>Ecophysiology of the spiral-shaped methanotroph Methylospira mobilis as revealed by the complete genome sequence.</title>
        <authorList>
            <person name="Oshkin I.Y."/>
            <person name="Dedysh S.N."/>
            <person name="Miroshnikov K."/>
            <person name="Danilova O.V."/>
            <person name="Hakobyan A."/>
            <person name="Liesack W."/>
        </authorList>
    </citation>
    <scope>NUCLEOTIDE SEQUENCE [LARGE SCALE GENOMIC DNA]</scope>
    <source>
        <strain evidence="5 6">Shm1</strain>
    </source>
</reference>
<evidence type="ECO:0000256" key="1">
    <source>
        <dbReference type="ARBA" id="ARBA00022679"/>
    </source>
</evidence>
<keyword evidence="1 3" id="KW-0808">Transferase</keyword>
<dbReference type="InterPro" id="IPR003836">
    <property type="entry name" value="Glucokinase"/>
</dbReference>
<dbReference type="EC" id="2.7.1.2" evidence="3"/>
<dbReference type="GO" id="GO:0005536">
    <property type="term" value="F:D-glucose binding"/>
    <property type="evidence" value="ECO:0007669"/>
    <property type="project" value="InterPro"/>
</dbReference>
<feature type="binding site" evidence="3">
    <location>
        <begin position="5"/>
        <end position="10"/>
    </location>
    <ligand>
        <name>ATP</name>
        <dbReference type="ChEBI" id="CHEBI:30616"/>
    </ligand>
</feature>
<keyword evidence="3" id="KW-0324">Glycolysis</keyword>
<dbReference type="CDD" id="cd24008">
    <property type="entry name" value="ASKHA_NBD_GLK"/>
    <property type="match status" value="1"/>
</dbReference>
<dbReference type="GO" id="GO:0005737">
    <property type="term" value="C:cytoplasm"/>
    <property type="evidence" value="ECO:0007669"/>
    <property type="project" value="UniProtKB-SubCell"/>
</dbReference>
<dbReference type="FunCoup" id="A0A5Q0BPE9">
    <property type="interactions" value="213"/>
</dbReference>
<sequence length="333" mass="35276">MVLAGDIGGTKTRLALFRKTESGLLSVRDQTYASVAYSAFADVVDDFLKDAHAGELPLAACLGVAGPVRDGRCQTTNLPWLIDAGEIAERTGIARVRLLNDLEATALGVLHLQAYEFVELNPMAVIAEPRAGNIAVLAAGTGLGEALLYWDGRQHHPVATEGGHSDFAANSVEQDKLLAWLRDKHGGHVSCERVLSGPGLFSIYQFLSETRPENVVAAIDANIRAATDPAALIGQCGLEQRDPLCLDALHLFVEIYGAEAGNWALKTLAVGGVVLGGGIAPKILKILSNGTFLPAFLDKGRFRELLSNCSVRVALNPDSALLGAAYAARELSD</sequence>
<dbReference type="EMBL" id="CP044205">
    <property type="protein sequence ID" value="QFY45062.1"/>
    <property type="molecule type" value="Genomic_DNA"/>
</dbReference>
<dbReference type="OrthoDB" id="9800595at2"/>
<evidence type="ECO:0000256" key="2">
    <source>
        <dbReference type="ARBA" id="ARBA00022777"/>
    </source>
</evidence>
<protein>
    <recommendedName>
        <fullName evidence="3">Glucokinase</fullName>
        <ecNumber evidence="3">2.7.1.2</ecNumber>
    </recommendedName>
    <alternativeName>
        <fullName evidence="3">Glucose kinase</fullName>
    </alternativeName>
</protein>
<dbReference type="Pfam" id="PF02685">
    <property type="entry name" value="Glucokinase"/>
    <property type="match status" value="1"/>
</dbReference>
<dbReference type="Proteomes" id="UP000325755">
    <property type="component" value="Chromosome"/>
</dbReference>
<dbReference type="KEGG" id="mmob:F6R98_11110"/>
<dbReference type="AlphaFoldDB" id="A0A5Q0BPE9"/>
<dbReference type="PANTHER" id="PTHR47363">
    <property type="entry name" value="GLUCOKINASE"/>
    <property type="match status" value="1"/>
</dbReference>
<dbReference type="SUPFAM" id="SSF53067">
    <property type="entry name" value="Actin-like ATPase domain"/>
    <property type="match status" value="1"/>
</dbReference>
<evidence type="ECO:0000256" key="4">
    <source>
        <dbReference type="RuleBase" id="RU004046"/>
    </source>
</evidence>
<evidence type="ECO:0000313" key="6">
    <source>
        <dbReference type="Proteomes" id="UP000325755"/>
    </source>
</evidence>
<keyword evidence="6" id="KW-1185">Reference proteome</keyword>
<dbReference type="GO" id="GO:0004340">
    <property type="term" value="F:glucokinase activity"/>
    <property type="evidence" value="ECO:0007669"/>
    <property type="project" value="UniProtKB-UniRule"/>
</dbReference>
<dbReference type="InParanoid" id="A0A5Q0BPE9"/>
<keyword evidence="3" id="KW-0963">Cytoplasm</keyword>
<comment type="catalytic activity">
    <reaction evidence="3">
        <text>D-glucose + ATP = D-glucose 6-phosphate + ADP + H(+)</text>
        <dbReference type="Rhea" id="RHEA:17825"/>
        <dbReference type="ChEBI" id="CHEBI:4167"/>
        <dbReference type="ChEBI" id="CHEBI:15378"/>
        <dbReference type="ChEBI" id="CHEBI:30616"/>
        <dbReference type="ChEBI" id="CHEBI:61548"/>
        <dbReference type="ChEBI" id="CHEBI:456216"/>
        <dbReference type="EC" id="2.7.1.2"/>
    </reaction>
</comment>
<accession>A0A5Q0BPE9</accession>
<keyword evidence="3" id="KW-0067">ATP-binding</keyword>
<keyword evidence="2 3" id="KW-0418">Kinase</keyword>
<comment type="similarity">
    <text evidence="3 4">Belongs to the bacterial glucokinase family.</text>
</comment>
<dbReference type="GO" id="GO:0005524">
    <property type="term" value="F:ATP binding"/>
    <property type="evidence" value="ECO:0007669"/>
    <property type="project" value="UniProtKB-UniRule"/>
</dbReference>
<gene>
    <name evidence="3 5" type="primary">glk</name>
    <name evidence="5" type="ORF">F6R98_11110</name>
</gene>
<evidence type="ECO:0000313" key="5">
    <source>
        <dbReference type="EMBL" id="QFY45062.1"/>
    </source>
</evidence>
<keyword evidence="3" id="KW-0547">Nucleotide-binding</keyword>
<dbReference type="InterPro" id="IPR043129">
    <property type="entry name" value="ATPase_NBD"/>
</dbReference>
<dbReference type="PANTHER" id="PTHR47363:SF1">
    <property type="entry name" value="GLUCOKINASE"/>
    <property type="match status" value="1"/>
</dbReference>
<name>A0A5Q0BPE9_9GAMM</name>
<dbReference type="HAMAP" id="MF_00524">
    <property type="entry name" value="Glucokinase"/>
    <property type="match status" value="1"/>
</dbReference>